<evidence type="ECO:0000256" key="3">
    <source>
        <dbReference type="ARBA" id="ARBA00022448"/>
    </source>
</evidence>
<feature type="domain" description="ABC transmembrane type-1" evidence="9">
    <location>
        <begin position="79"/>
        <end position="319"/>
    </location>
</feature>
<evidence type="ECO:0000313" key="10">
    <source>
        <dbReference type="EMBL" id="AFZ19328.1"/>
    </source>
</evidence>
<organism evidence="10 11">
    <name type="scientific">Allocoleopsis franciscana PCC 7113</name>
    <dbReference type="NCBI Taxonomy" id="1173027"/>
    <lineage>
        <taxon>Bacteria</taxon>
        <taxon>Bacillati</taxon>
        <taxon>Cyanobacteriota</taxon>
        <taxon>Cyanophyceae</taxon>
        <taxon>Coleofasciculales</taxon>
        <taxon>Coleofasciculaceae</taxon>
        <taxon>Allocoleopsis</taxon>
        <taxon>Allocoleopsis franciscana</taxon>
    </lineage>
</organism>
<dbReference type="RefSeq" id="WP_015183469.1">
    <property type="nucleotide sequence ID" value="NC_019738.1"/>
</dbReference>
<dbReference type="PATRIC" id="fig|1173027.3.peg.3966"/>
<evidence type="ECO:0000256" key="2">
    <source>
        <dbReference type="ARBA" id="ARBA00007069"/>
    </source>
</evidence>
<feature type="transmembrane region" description="Helical" evidence="8">
    <location>
        <begin position="115"/>
        <end position="136"/>
    </location>
</feature>
<evidence type="ECO:0000256" key="8">
    <source>
        <dbReference type="RuleBase" id="RU363032"/>
    </source>
</evidence>
<dbReference type="InterPro" id="IPR035906">
    <property type="entry name" value="MetI-like_sf"/>
</dbReference>
<keyword evidence="5 8" id="KW-0812">Transmembrane</keyword>
<feature type="transmembrane region" description="Helical" evidence="8">
    <location>
        <begin position="83"/>
        <end position="103"/>
    </location>
</feature>
<proteinExistence type="inferred from homology"/>
<protein>
    <submittedName>
        <fullName evidence="10">ABC-type spermidine/putrescine transport system, permease component I</fullName>
    </submittedName>
</protein>
<dbReference type="PANTHER" id="PTHR42929:SF1">
    <property type="entry name" value="INNER MEMBRANE ABC TRANSPORTER PERMEASE PROTEIN YDCU-RELATED"/>
    <property type="match status" value="1"/>
</dbReference>
<evidence type="ECO:0000256" key="1">
    <source>
        <dbReference type="ARBA" id="ARBA00004651"/>
    </source>
</evidence>
<dbReference type="InterPro" id="IPR000515">
    <property type="entry name" value="MetI-like"/>
</dbReference>
<evidence type="ECO:0000259" key="9">
    <source>
        <dbReference type="PROSITE" id="PS50928"/>
    </source>
</evidence>
<dbReference type="PROSITE" id="PS50928">
    <property type="entry name" value="ABC_TM1"/>
    <property type="match status" value="1"/>
</dbReference>
<reference evidence="10 11" key="1">
    <citation type="submission" date="2012-06" db="EMBL/GenBank/DDBJ databases">
        <title>Finished chromosome of genome of Microcoleus sp. PCC 7113.</title>
        <authorList>
            <consortium name="US DOE Joint Genome Institute"/>
            <person name="Gugger M."/>
            <person name="Coursin T."/>
            <person name="Rippka R."/>
            <person name="Tandeau De Marsac N."/>
            <person name="Huntemann M."/>
            <person name="Wei C.-L."/>
            <person name="Han J."/>
            <person name="Detter J.C."/>
            <person name="Han C."/>
            <person name="Tapia R."/>
            <person name="Chen A."/>
            <person name="Kyrpides N."/>
            <person name="Mavromatis K."/>
            <person name="Markowitz V."/>
            <person name="Szeto E."/>
            <person name="Ivanova N."/>
            <person name="Pagani I."/>
            <person name="Pati A."/>
            <person name="Goodwin L."/>
            <person name="Nordberg H.P."/>
            <person name="Cantor M.N."/>
            <person name="Hua S.X."/>
            <person name="Woyke T."/>
            <person name="Kerfeld C.A."/>
        </authorList>
    </citation>
    <scope>NUCLEOTIDE SEQUENCE [LARGE SCALE GENOMIC DNA]</scope>
    <source>
        <strain evidence="10 11">PCC 7113</strain>
    </source>
</reference>
<dbReference type="Proteomes" id="UP000010471">
    <property type="component" value="Chromosome"/>
</dbReference>
<dbReference type="AlphaFoldDB" id="K9WGK4"/>
<evidence type="ECO:0000256" key="6">
    <source>
        <dbReference type="ARBA" id="ARBA00022989"/>
    </source>
</evidence>
<dbReference type="CDD" id="cd06261">
    <property type="entry name" value="TM_PBP2"/>
    <property type="match status" value="1"/>
</dbReference>
<dbReference type="GO" id="GO:0005886">
    <property type="term" value="C:plasma membrane"/>
    <property type="evidence" value="ECO:0007669"/>
    <property type="project" value="UniProtKB-SubCell"/>
</dbReference>
<dbReference type="Pfam" id="PF00528">
    <property type="entry name" value="BPD_transp_1"/>
    <property type="match status" value="1"/>
</dbReference>
<dbReference type="Gene3D" id="1.10.3720.10">
    <property type="entry name" value="MetI-like"/>
    <property type="match status" value="1"/>
</dbReference>
<evidence type="ECO:0000313" key="11">
    <source>
        <dbReference type="Proteomes" id="UP000010471"/>
    </source>
</evidence>
<comment type="similarity">
    <text evidence="2">Belongs to the binding-protein-dependent transport system permease family. CysTW subfamily.</text>
</comment>
<keyword evidence="4" id="KW-1003">Cell membrane</keyword>
<dbReference type="EMBL" id="CP003630">
    <property type="protein sequence ID" value="AFZ19328.1"/>
    <property type="molecule type" value="Genomic_DNA"/>
</dbReference>
<feature type="transmembrane region" description="Helical" evidence="8">
    <location>
        <begin position="23"/>
        <end position="45"/>
    </location>
</feature>
<dbReference type="GO" id="GO:0055085">
    <property type="term" value="P:transmembrane transport"/>
    <property type="evidence" value="ECO:0007669"/>
    <property type="project" value="InterPro"/>
</dbReference>
<feature type="transmembrane region" description="Helical" evidence="8">
    <location>
        <begin position="197"/>
        <end position="220"/>
    </location>
</feature>
<dbReference type="eggNOG" id="COG1176">
    <property type="taxonomic scope" value="Bacteria"/>
</dbReference>
<evidence type="ECO:0000256" key="4">
    <source>
        <dbReference type="ARBA" id="ARBA00022475"/>
    </source>
</evidence>
<evidence type="ECO:0000256" key="7">
    <source>
        <dbReference type="ARBA" id="ARBA00023136"/>
    </source>
</evidence>
<keyword evidence="7 8" id="KW-0472">Membrane</keyword>
<feature type="transmembrane region" description="Helical" evidence="8">
    <location>
        <begin position="298"/>
        <end position="320"/>
    </location>
</feature>
<dbReference type="HOGENOM" id="CLU_016047_18_3_3"/>
<dbReference type="STRING" id="1173027.Mic7113_3604"/>
<comment type="subcellular location">
    <subcellularLocation>
        <location evidence="1 8">Cell membrane</location>
        <topology evidence="1 8">Multi-pass membrane protein</topology>
    </subcellularLocation>
</comment>
<dbReference type="KEGG" id="mic:Mic7113_3604"/>
<name>K9WGK4_9CYAN</name>
<keyword evidence="6 8" id="KW-1133">Transmembrane helix</keyword>
<keyword evidence="3 8" id="KW-0813">Transport</keyword>
<feature type="transmembrane region" description="Helical" evidence="8">
    <location>
        <begin position="241"/>
        <end position="263"/>
    </location>
</feature>
<evidence type="ECO:0000256" key="5">
    <source>
        <dbReference type="ARBA" id="ARBA00022692"/>
    </source>
</evidence>
<keyword evidence="11" id="KW-1185">Reference proteome</keyword>
<dbReference type="OrthoDB" id="9807047at2"/>
<dbReference type="PANTHER" id="PTHR42929">
    <property type="entry name" value="INNER MEMBRANE ABC TRANSPORTER PERMEASE PROTEIN YDCU-RELATED-RELATED"/>
    <property type="match status" value="1"/>
</dbReference>
<gene>
    <name evidence="10" type="ORF">Mic7113_3604</name>
</gene>
<accession>K9WGK4</accession>
<dbReference type="SUPFAM" id="SSF161098">
    <property type="entry name" value="MetI-like"/>
    <property type="match status" value="1"/>
</dbReference>
<sequence length="331" mass="36385">MDGTESVVLSEKKRPKGKWVEPFVLLSPAGIWLFLLLVLPTLVIFELSLVPNIKPGMVVNPSGIDNYLKVFSSTNLLVMGRSLFFAIGSTLICLILGFPVAYWIAQMTPKRWRNLLLLGFILPLWTSSLLRSYAWITILRPTGVLNTFLLEPLAPFLNPLLGGLNQLLESFNLVLENLSLPTLPLLQLLPWNILNEWPAVLIGMAYSYLPYMVLILYASLEKLDKRLLEASADLGANPIQTFWKVTVPQTLPGIAAGSLLVFISGLGDFVDPELLGGASSMTGARLIYNQFLGPTPNWGFGSALSMLLIVAVSMAIALLIKYGDRDAASQR</sequence>